<dbReference type="EnsemblFungi" id="MAPG_04201T0">
    <property type="protein sequence ID" value="MAPG_04201T0"/>
    <property type="gene ID" value="MAPG_04201"/>
</dbReference>
<name>A0A0C4DW32_MAGP6</name>
<evidence type="ECO:0000259" key="2">
    <source>
        <dbReference type="Pfam" id="PF26534"/>
    </source>
</evidence>
<sequence length="189" mass="20816">MRFTIPCLALAAFGAVAVPCTGVNAASVCHSKGHGKCMSHKEGEAAVEIYRKLIAEWKPEMAKHVSESFIEYSDSINTFVHRPLGGPTFPNKAAFVASMNAVPHFPVNILQIDSQKCNTVSFQWKASFGQANLPAKGLTALHMVWEDNEWKVGRIDVEFNSLIWLLNMGGSYTWEGKTYTPTSPDPTLK</sequence>
<dbReference type="EMBL" id="GL876968">
    <property type="protein sequence ID" value="KLU85171.1"/>
    <property type="molecule type" value="Genomic_DNA"/>
</dbReference>
<evidence type="ECO:0000256" key="1">
    <source>
        <dbReference type="SAM" id="SignalP"/>
    </source>
</evidence>
<keyword evidence="5" id="KW-1185">Reference proteome</keyword>
<evidence type="ECO:0000313" key="4">
    <source>
        <dbReference type="EnsemblFungi" id="MAPG_04201T0"/>
    </source>
</evidence>
<gene>
    <name evidence="3" type="ORF">MAPG_04201</name>
</gene>
<reference evidence="3" key="3">
    <citation type="submission" date="2011-03" db="EMBL/GenBank/DDBJ databases">
        <title>Annotation of Magnaporthe poae ATCC 64411.</title>
        <authorList>
            <person name="Ma L.-J."/>
            <person name="Dead R."/>
            <person name="Young S.K."/>
            <person name="Zeng Q."/>
            <person name="Gargeya S."/>
            <person name="Fitzgerald M."/>
            <person name="Haas B."/>
            <person name="Abouelleil A."/>
            <person name="Alvarado L."/>
            <person name="Arachchi H.M."/>
            <person name="Berlin A."/>
            <person name="Brown A."/>
            <person name="Chapman S.B."/>
            <person name="Chen Z."/>
            <person name="Dunbar C."/>
            <person name="Freedman E."/>
            <person name="Gearin G."/>
            <person name="Gellesch M."/>
            <person name="Goldberg J."/>
            <person name="Griggs A."/>
            <person name="Gujja S."/>
            <person name="Heiman D."/>
            <person name="Howarth C."/>
            <person name="Larson L."/>
            <person name="Lui A."/>
            <person name="MacDonald P.J.P."/>
            <person name="Mehta T."/>
            <person name="Montmayeur A."/>
            <person name="Murphy C."/>
            <person name="Neiman D."/>
            <person name="Pearson M."/>
            <person name="Priest M."/>
            <person name="Roberts A."/>
            <person name="Saif S."/>
            <person name="Shea T."/>
            <person name="Shenoy N."/>
            <person name="Sisk P."/>
            <person name="Stolte C."/>
            <person name="Sykes S."/>
            <person name="Yandava C."/>
            <person name="Wortman J."/>
            <person name="Nusbaum C."/>
            <person name="Birren B."/>
        </authorList>
    </citation>
    <scope>NUCLEOTIDE SEQUENCE</scope>
    <source>
        <strain evidence="3">ATCC 64411</strain>
    </source>
</reference>
<accession>A0A0C4DW32</accession>
<dbReference type="OrthoDB" id="5596743at2759"/>
<dbReference type="InterPro" id="IPR058645">
    <property type="entry name" value="NTF2-like_dom_7"/>
</dbReference>
<evidence type="ECO:0000313" key="3">
    <source>
        <dbReference type="EMBL" id="KLU85171.1"/>
    </source>
</evidence>
<proteinExistence type="predicted"/>
<reference evidence="4" key="4">
    <citation type="journal article" date="2015" name="G3 (Bethesda)">
        <title>Genome sequences of three phytopathogenic species of the Magnaporthaceae family of fungi.</title>
        <authorList>
            <person name="Okagaki L.H."/>
            <person name="Nunes C.C."/>
            <person name="Sailsbery J."/>
            <person name="Clay B."/>
            <person name="Brown D."/>
            <person name="John T."/>
            <person name="Oh Y."/>
            <person name="Young N."/>
            <person name="Fitzgerald M."/>
            <person name="Haas B.J."/>
            <person name="Zeng Q."/>
            <person name="Young S."/>
            <person name="Adiconis X."/>
            <person name="Fan L."/>
            <person name="Levin J.Z."/>
            <person name="Mitchell T.K."/>
            <person name="Okubara P.A."/>
            <person name="Farman M.L."/>
            <person name="Kohn L.M."/>
            <person name="Birren B."/>
            <person name="Ma L.-J."/>
            <person name="Dean R.A."/>
        </authorList>
    </citation>
    <scope>NUCLEOTIDE SEQUENCE</scope>
    <source>
        <strain evidence="4">ATCC 64411 / 73-15</strain>
    </source>
</reference>
<feature type="domain" description="NTF2-like" evidence="2">
    <location>
        <begin position="36"/>
        <end position="170"/>
    </location>
</feature>
<feature type="signal peptide" evidence="1">
    <location>
        <begin position="1"/>
        <end position="25"/>
    </location>
</feature>
<reference evidence="5" key="1">
    <citation type="submission" date="2010-05" db="EMBL/GenBank/DDBJ databases">
        <title>The genome sequence of Magnaporthe poae strain ATCC 64411.</title>
        <authorList>
            <person name="Ma L.-J."/>
            <person name="Dead R."/>
            <person name="Young S."/>
            <person name="Zeng Q."/>
            <person name="Koehrsen M."/>
            <person name="Alvarado L."/>
            <person name="Berlin A."/>
            <person name="Chapman S.B."/>
            <person name="Chen Z."/>
            <person name="Freedman E."/>
            <person name="Gellesch M."/>
            <person name="Goldberg J."/>
            <person name="Griggs A."/>
            <person name="Gujja S."/>
            <person name="Heilman E.R."/>
            <person name="Heiman D."/>
            <person name="Hepburn T."/>
            <person name="Howarth C."/>
            <person name="Jen D."/>
            <person name="Larson L."/>
            <person name="Mehta T."/>
            <person name="Neiman D."/>
            <person name="Pearson M."/>
            <person name="Roberts A."/>
            <person name="Saif S."/>
            <person name="Shea T."/>
            <person name="Shenoy N."/>
            <person name="Sisk P."/>
            <person name="Stolte C."/>
            <person name="Sykes S."/>
            <person name="Walk T."/>
            <person name="White J."/>
            <person name="Yandava C."/>
            <person name="Haas B."/>
            <person name="Nusbaum C."/>
            <person name="Birren B."/>
        </authorList>
    </citation>
    <scope>NUCLEOTIDE SEQUENCE [LARGE SCALE GENOMIC DNA]</scope>
    <source>
        <strain evidence="5">ATCC 64411 / 73-15</strain>
    </source>
</reference>
<dbReference type="AlphaFoldDB" id="A0A0C4DW32"/>
<dbReference type="OMA" id="NIWHNCD"/>
<protein>
    <recommendedName>
        <fullName evidence="2">NTF2-like domain-containing protein</fullName>
    </recommendedName>
</protein>
<organism evidence="4 5">
    <name type="scientific">Magnaporthiopsis poae (strain ATCC 64411 / 73-15)</name>
    <name type="common">Kentucky bluegrass fungus</name>
    <name type="synonym">Magnaporthe poae</name>
    <dbReference type="NCBI Taxonomy" id="644358"/>
    <lineage>
        <taxon>Eukaryota</taxon>
        <taxon>Fungi</taxon>
        <taxon>Dikarya</taxon>
        <taxon>Ascomycota</taxon>
        <taxon>Pezizomycotina</taxon>
        <taxon>Sordariomycetes</taxon>
        <taxon>Sordariomycetidae</taxon>
        <taxon>Magnaporthales</taxon>
        <taxon>Magnaporthaceae</taxon>
        <taxon>Magnaporthiopsis</taxon>
    </lineage>
</organism>
<dbReference type="Pfam" id="PF26534">
    <property type="entry name" value="NTF2_7"/>
    <property type="match status" value="1"/>
</dbReference>
<dbReference type="Proteomes" id="UP000011715">
    <property type="component" value="Unassembled WGS sequence"/>
</dbReference>
<dbReference type="eggNOG" id="ENOG502QRA1">
    <property type="taxonomic scope" value="Eukaryota"/>
</dbReference>
<evidence type="ECO:0000313" key="5">
    <source>
        <dbReference type="Proteomes" id="UP000011715"/>
    </source>
</evidence>
<dbReference type="VEuPathDB" id="FungiDB:MAPG_04201"/>
<reference evidence="4" key="5">
    <citation type="submission" date="2015-06" db="UniProtKB">
        <authorList>
            <consortium name="EnsemblFungi"/>
        </authorList>
    </citation>
    <scope>IDENTIFICATION</scope>
    <source>
        <strain evidence="4">ATCC 64411</strain>
    </source>
</reference>
<reference evidence="3" key="2">
    <citation type="submission" date="2010-05" db="EMBL/GenBank/DDBJ databases">
        <title>The Genome Sequence of Magnaporthe poae strain ATCC 64411.</title>
        <authorList>
            <consortium name="The Broad Institute Genome Sequencing Platform"/>
            <consortium name="Broad Institute Genome Sequencing Center for Infectious Disease"/>
            <person name="Ma L.-J."/>
            <person name="Dead R."/>
            <person name="Young S."/>
            <person name="Zeng Q."/>
            <person name="Koehrsen M."/>
            <person name="Alvarado L."/>
            <person name="Berlin A."/>
            <person name="Chapman S.B."/>
            <person name="Chen Z."/>
            <person name="Freedman E."/>
            <person name="Gellesch M."/>
            <person name="Goldberg J."/>
            <person name="Griggs A."/>
            <person name="Gujja S."/>
            <person name="Heilman E.R."/>
            <person name="Heiman D."/>
            <person name="Hepburn T."/>
            <person name="Howarth C."/>
            <person name="Jen D."/>
            <person name="Larson L."/>
            <person name="Mehta T."/>
            <person name="Neiman D."/>
            <person name="Pearson M."/>
            <person name="Roberts A."/>
            <person name="Saif S."/>
            <person name="Shea T."/>
            <person name="Shenoy N."/>
            <person name="Sisk P."/>
            <person name="Stolte C."/>
            <person name="Sykes S."/>
            <person name="Walk T."/>
            <person name="White J."/>
            <person name="Yandava C."/>
            <person name="Haas B."/>
            <person name="Nusbaum C."/>
            <person name="Birren B."/>
        </authorList>
    </citation>
    <scope>NUCLEOTIDE SEQUENCE</scope>
    <source>
        <strain evidence="3">ATCC 64411</strain>
    </source>
</reference>
<feature type="chain" id="PRO_5009385484" description="NTF2-like domain-containing protein" evidence="1">
    <location>
        <begin position="26"/>
        <end position="189"/>
    </location>
</feature>
<keyword evidence="1" id="KW-0732">Signal</keyword>
<dbReference type="EMBL" id="ADBL01000996">
    <property type="status" value="NOT_ANNOTATED_CDS"/>
    <property type="molecule type" value="Genomic_DNA"/>
</dbReference>